<evidence type="ECO:0000313" key="6">
    <source>
        <dbReference type="EMBL" id="KAF8447477.1"/>
    </source>
</evidence>
<evidence type="ECO:0000256" key="5">
    <source>
        <dbReference type="ARBA" id="ARBA00023186"/>
    </source>
</evidence>
<keyword evidence="7" id="KW-1185">Reference proteome</keyword>
<evidence type="ECO:0008006" key="8">
    <source>
        <dbReference type="Google" id="ProtNLM"/>
    </source>
</evidence>
<dbReference type="PANTHER" id="PTHR21013:SF10">
    <property type="entry name" value="ATP SYNTHASE MITOCHONDRIAL F1 COMPLEX ASSEMBLY FACTOR 2"/>
    <property type="match status" value="1"/>
</dbReference>
<dbReference type="PANTHER" id="PTHR21013">
    <property type="entry name" value="ATP SYNTHASE MITOCHONDRIAL F1 COMPLEX ASSEMBLY FACTOR 2/ATP12 PROTEIN, MITOCHONDRIAL PRECURSOR"/>
    <property type="match status" value="1"/>
</dbReference>
<organism evidence="6 7">
    <name type="scientific">Boletus edulis BED1</name>
    <dbReference type="NCBI Taxonomy" id="1328754"/>
    <lineage>
        <taxon>Eukaryota</taxon>
        <taxon>Fungi</taxon>
        <taxon>Dikarya</taxon>
        <taxon>Basidiomycota</taxon>
        <taxon>Agaricomycotina</taxon>
        <taxon>Agaricomycetes</taxon>
        <taxon>Agaricomycetidae</taxon>
        <taxon>Boletales</taxon>
        <taxon>Boletineae</taxon>
        <taxon>Boletaceae</taxon>
        <taxon>Boletoideae</taxon>
        <taxon>Boletus</taxon>
    </lineage>
</organism>
<gene>
    <name evidence="6" type="ORF">L210DRAFT_912723</name>
</gene>
<dbReference type="Gene3D" id="3.30.2180.10">
    <property type="entry name" value="ATP12-like"/>
    <property type="match status" value="1"/>
</dbReference>
<evidence type="ECO:0000256" key="4">
    <source>
        <dbReference type="ARBA" id="ARBA00023128"/>
    </source>
</evidence>
<evidence type="ECO:0000256" key="3">
    <source>
        <dbReference type="ARBA" id="ARBA00022946"/>
    </source>
</evidence>
<comment type="subcellular location">
    <subcellularLocation>
        <location evidence="1">Mitochondrion</location>
    </subcellularLocation>
</comment>
<reference evidence="6" key="1">
    <citation type="submission" date="2019-10" db="EMBL/GenBank/DDBJ databases">
        <authorList>
            <consortium name="DOE Joint Genome Institute"/>
            <person name="Kuo A."/>
            <person name="Miyauchi S."/>
            <person name="Kiss E."/>
            <person name="Drula E."/>
            <person name="Kohler A."/>
            <person name="Sanchez-Garcia M."/>
            <person name="Andreopoulos B."/>
            <person name="Barry K.W."/>
            <person name="Bonito G."/>
            <person name="Buee M."/>
            <person name="Carver A."/>
            <person name="Chen C."/>
            <person name="Cichocki N."/>
            <person name="Clum A."/>
            <person name="Culley D."/>
            <person name="Crous P.W."/>
            <person name="Fauchery L."/>
            <person name="Girlanda M."/>
            <person name="Hayes R."/>
            <person name="Keri Z."/>
            <person name="LaButti K."/>
            <person name="Lipzen A."/>
            <person name="Lombard V."/>
            <person name="Magnuson J."/>
            <person name="Maillard F."/>
            <person name="Morin E."/>
            <person name="Murat C."/>
            <person name="Nolan M."/>
            <person name="Ohm R."/>
            <person name="Pangilinan J."/>
            <person name="Pereira M."/>
            <person name="Perotto S."/>
            <person name="Peter M."/>
            <person name="Riley R."/>
            <person name="Sitrit Y."/>
            <person name="Stielow B."/>
            <person name="Szollosi G."/>
            <person name="Zifcakova L."/>
            <person name="Stursova M."/>
            <person name="Spatafora J.W."/>
            <person name="Tedersoo L."/>
            <person name="Vaario L.-M."/>
            <person name="Yamada A."/>
            <person name="Yan M."/>
            <person name="Wang P."/>
            <person name="Xu J."/>
            <person name="Bruns T."/>
            <person name="Baldrian P."/>
            <person name="Vilgalys R."/>
            <person name="Henrissat B."/>
            <person name="Grigoriev I.V."/>
            <person name="Hibbett D."/>
            <person name="Nagy L.G."/>
            <person name="Martin F.M."/>
        </authorList>
    </citation>
    <scope>NUCLEOTIDE SEQUENCE</scope>
    <source>
        <strain evidence="6">BED1</strain>
    </source>
</reference>
<evidence type="ECO:0000313" key="7">
    <source>
        <dbReference type="Proteomes" id="UP001194468"/>
    </source>
</evidence>
<sequence>MMSYRNLFSWTRPNLVSRAPTRVSWIPASSFNFRNYATTSQEDALASATNRAQTTLKRFWKTVGIDTRSDGIAVTLDKRALKTPSGHTLLLPENKRLVATFIANEWENQETLLKPHALPMTSVASRAIDTLRDEETRSDVREVLLSYLDTDAICFPHDDPEPLVKLQTEHWDPLLEWVRSTFDVEIHVHRSVLFHSQPERTRQILSDVLVQMDPWEMAAMERVTYVTKSFFIALALVKRRLTVEQAALAAQVEVASQIERWGEVEDSHDVDYHDVRRQLGSAACLIINTP</sequence>
<protein>
    <recommendedName>
        <fullName evidence="8">ATP12-domain-containing protein</fullName>
    </recommendedName>
</protein>
<name>A0AAD4GJ52_BOLED</name>
<dbReference type="EMBL" id="WHUW01000004">
    <property type="protein sequence ID" value="KAF8447477.1"/>
    <property type="molecule type" value="Genomic_DNA"/>
</dbReference>
<dbReference type="InterPro" id="IPR011419">
    <property type="entry name" value="ATP12_ATP_synth-F1-assembly"/>
</dbReference>
<comment type="similarity">
    <text evidence="2">Belongs to the ATP12 family.</text>
</comment>
<evidence type="ECO:0000256" key="1">
    <source>
        <dbReference type="ARBA" id="ARBA00004173"/>
    </source>
</evidence>
<dbReference type="GO" id="GO:0033615">
    <property type="term" value="P:mitochondrial proton-transporting ATP synthase complex assembly"/>
    <property type="evidence" value="ECO:0007669"/>
    <property type="project" value="TreeGrafter"/>
</dbReference>
<dbReference type="Pfam" id="PF07542">
    <property type="entry name" value="ATP12"/>
    <property type="match status" value="1"/>
</dbReference>
<reference evidence="6" key="2">
    <citation type="journal article" date="2020" name="Nat. Commun.">
        <title>Large-scale genome sequencing of mycorrhizal fungi provides insights into the early evolution of symbiotic traits.</title>
        <authorList>
            <person name="Miyauchi S."/>
            <person name="Kiss E."/>
            <person name="Kuo A."/>
            <person name="Drula E."/>
            <person name="Kohler A."/>
            <person name="Sanchez-Garcia M."/>
            <person name="Morin E."/>
            <person name="Andreopoulos B."/>
            <person name="Barry K.W."/>
            <person name="Bonito G."/>
            <person name="Buee M."/>
            <person name="Carver A."/>
            <person name="Chen C."/>
            <person name="Cichocki N."/>
            <person name="Clum A."/>
            <person name="Culley D."/>
            <person name="Crous P.W."/>
            <person name="Fauchery L."/>
            <person name="Girlanda M."/>
            <person name="Hayes R.D."/>
            <person name="Keri Z."/>
            <person name="LaButti K."/>
            <person name="Lipzen A."/>
            <person name="Lombard V."/>
            <person name="Magnuson J."/>
            <person name="Maillard F."/>
            <person name="Murat C."/>
            <person name="Nolan M."/>
            <person name="Ohm R.A."/>
            <person name="Pangilinan J."/>
            <person name="Pereira M.F."/>
            <person name="Perotto S."/>
            <person name="Peter M."/>
            <person name="Pfister S."/>
            <person name="Riley R."/>
            <person name="Sitrit Y."/>
            <person name="Stielow J.B."/>
            <person name="Szollosi G."/>
            <person name="Zifcakova L."/>
            <person name="Stursova M."/>
            <person name="Spatafora J.W."/>
            <person name="Tedersoo L."/>
            <person name="Vaario L.M."/>
            <person name="Yamada A."/>
            <person name="Yan M."/>
            <person name="Wang P."/>
            <person name="Xu J."/>
            <person name="Bruns T."/>
            <person name="Baldrian P."/>
            <person name="Vilgalys R."/>
            <person name="Dunand C."/>
            <person name="Henrissat B."/>
            <person name="Grigoriev I.V."/>
            <person name="Hibbett D."/>
            <person name="Nagy L.G."/>
            <person name="Martin F.M."/>
        </authorList>
    </citation>
    <scope>NUCLEOTIDE SEQUENCE</scope>
    <source>
        <strain evidence="6">BED1</strain>
    </source>
</reference>
<keyword evidence="5" id="KW-0143">Chaperone</keyword>
<dbReference type="InterPro" id="IPR023335">
    <property type="entry name" value="ATP12_ortho_dom_sf"/>
</dbReference>
<dbReference type="GO" id="GO:0005739">
    <property type="term" value="C:mitochondrion"/>
    <property type="evidence" value="ECO:0007669"/>
    <property type="project" value="UniProtKB-SubCell"/>
</dbReference>
<dbReference type="Gene3D" id="1.10.3580.10">
    <property type="entry name" value="ATP12 ATPase"/>
    <property type="match status" value="1"/>
</dbReference>
<keyword evidence="4" id="KW-0496">Mitochondrion</keyword>
<dbReference type="InterPro" id="IPR042272">
    <property type="entry name" value="ATP12_ATP_synth-F1-assembly_N"/>
</dbReference>
<dbReference type="AlphaFoldDB" id="A0AAD4GJ52"/>
<proteinExistence type="inferred from homology"/>
<dbReference type="Proteomes" id="UP001194468">
    <property type="component" value="Unassembled WGS sequence"/>
</dbReference>
<accession>A0AAD4GJ52</accession>
<dbReference type="SUPFAM" id="SSF160909">
    <property type="entry name" value="ATP12-like"/>
    <property type="match status" value="1"/>
</dbReference>
<evidence type="ECO:0000256" key="2">
    <source>
        <dbReference type="ARBA" id="ARBA00008231"/>
    </source>
</evidence>
<keyword evidence="3" id="KW-0809">Transit peptide</keyword>
<comment type="caution">
    <text evidence="6">The sequence shown here is derived from an EMBL/GenBank/DDBJ whole genome shotgun (WGS) entry which is preliminary data.</text>
</comment>